<dbReference type="GO" id="GO:0002939">
    <property type="term" value="P:tRNA N1-guanine methylation"/>
    <property type="evidence" value="ECO:0007669"/>
    <property type="project" value="TreeGrafter"/>
</dbReference>
<keyword evidence="4" id="KW-0949">S-adenosyl-L-methionine</keyword>
<dbReference type="EMBL" id="DRXH01000085">
    <property type="protein sequence ID" value="HHM44160.1"/>
    <property type="molecule type" value="Genomic_DNA"/>
</dbReference>
<dbReference type="PANTHER" id="PTHR23245">
    <property type="entry name" value="TRNA METHYLTRANSFERASE"/>
    <property type="match status" value="1"/>
</dbReference>
<dbReference type="Pfam" id="PF02475">
    <property type="entry name" value="TRM5-TYW2_MTfase"/>
    <property type="match status" value="1"/>
</dbReference>
<dbReference type="GO" id="GO:0005737">
    <property type="term" value="C:cytoplasm"/>
    <property type="evidence" value="ECO:0007669"/>
    <property type="project" value="TreeGrafter"/>
</dbReference>
<gene>
    <name evidence="7" type="ORF">ENM31_02540</name>
</gene>
<dbReference type="InterPro" id="IPR056743">
    <property type="entry name" value="TRM5-TYW2-like_MTfase"/>
</dbReference>
<dbReference type="CDD" id="cd02440">
    <property type="entry name" value="AdoMet_MTases"/>
    <property type="match status" value="1"/>
</dbReference>
<keyword evidence="5" id="KW-0819">tRNA processing</keyword>
<sequence length="328" mass="36528">MDGLERLAVRVSKDRAEEVRRMLVRENLFDGSRGIVREGETVLIPVRASPGQGLEVVEAELPVSRRLKTPFLRAAFDVVGWVAVVNDMDMPYDAAVELARDIVRRHPRVRTVLQKTGEVAGEERVASYRVLLGDPCTETTHRESGCLFRLDVAKTFFSPRLSGERIRVASQVGEHEKVLDMFAGVGPFSIIIARRKPSATVFAVEKNPDAFKYLCINVELNKAVGRVKPLHGDSAEVVPRLDTEFNRIIMNLPHSSVKYLPTAVQKAAPQAVVHLYVVEERASPGSVLDSVLKSFSQLRPLDGRVVKEVSPKYVMKVYDLRVVSTGFN</sequence>
<dbReference type="InterPro" id="IPR030382">
    <property type="entry name" value="MeTrfase_TRM5/TYW2"/>
</dbReference>
<reference evidence="7" key="1">
    <citation type="journal article" date="2020" name="mSystems">
        <title>Genome- and Community-Level Interaction Insights into Carbon Utilization and Element Cycling Functions of Hydrothermarchaeota in Hydrothermal Sediment.</title>
        <authorList>
            <person name="Zhou Z."/>
            <person name="Liu Y."/>
            <person name="Xu W."/>
            <person name="Pan J."/>
            <person name="Luo Z.H."/>
            <person name="Li M."/>
        </authorList>
    </citation>
    <scope>NUCLEOTIDE SEQUENCE [LARGE SCALE GENOMIC DNA]</scope>
    <source>
        <strain evidence="7">SpSt-1074</strain>
    </source>
</reference>
<name>A0A7J3VSX8_CALS0</name>
<protein>
    <submittedName>
        <fullName evidence="7">Class I SAM-dependent methyltransferase family protein</fullName>
    </submittedName>
</protein>
<dbReference type="Gene3D" id="3.30.70.2580">
    <property type="match status" value="1"/>
</dbReference>
<dbReference type="Pfam" id="PF18093">
    <property type="entry name" value="Trm5_N"/>
    <property type="match status" value="1"/>
</dbReference>
<evidence type="ECO:0000256" key="4">
    <source>
        <dbReference type="ARBA" id="ARBA00022691"/>
    </source>
</evidence>
<evidence type="ECO:0000256" key="2">
    <source>
        <dbReference type="ARBA" id="ARBA00022603"/>
    </source>
</evidence>
<proteinExistence type="predicted"/>
<organism evidence="7">
    <name type="scientific">Caldiarchaeum subterraneum</name>
    <dbReference type="NCBI Taxonomy" id="311458"/>
    <lineage>
        <taxon>Archaea</taxon>
        <taxon>Nitrososphaerota</taxon>
        <taxon>Candidatus Caldarchaeales</taxon>
        <taxon>Candidatus Caldarchaeaceae</taxon>
        <taxon>Candidatus Caldarchaeum</taxon>
    </lineage>
</organism>
<evidence type="ECO:0000256" key="3">
    <source>
        <dbReference type="ARBA" id="ARBA00022679"/>
    </source>
</evidence>
<dbReference type="GO" id="GO:0008175">
    <property type="term" value="F:tRNA methyltransferase activity"/>
    <property type="evidence" value="ECO:0007669"/>
    <property type="project" value="TreeGrafter"/>
</dbReference>
<dbReference type="PANTHER" id="PTHR23245:SF36">
    <property type="entry name" value="TRNA (GUANINE(37)-N1)-METHYLTRANSFERASE"/>
    <property type="match status" value="1"/>
</dbReference>
<keyword evidence="1" id="KW-0963">Cytoplasm</keyword>
<comment type="caution">
    <text evidence="7">The sequence shown here is derived from an EMBL/GenBank/DDBJ whole genome shotgun (WGS) entry which is preliminary data.</text>
</comment>
<dbReference type="InterPro" id="IPR029063">
    <property type="entry name" value="SAM-dependent_MTases_sf"/>
</dbReference>
<keyword evidence="3 7" id="KW-0808">Transferase</keyword>
<dbReference type="InterPro" id="IPR040601">
    <property type="entry name" value="Trm5a/b_N"/>
</dbReference>
<dbReference type="AlphaFoldDB" id="A0A7J3VSX8"/>
<dbReference type="SUPFAM" id="SSF53335">
    <property type="entry name" value="S-adenosyl-L-methionine-dependent methyltransferases"/>
    <property type="match status" value="1"/>
</dbReference>
<dbReference type="Gene3D" id="3.40.50.150">
    <property type="entry name" value="Vaccinia Virus protein VP39"/>
    <property type="match status" value="1"/>
</dbReference>
<accession>A0A7J3VSX8</accession>
<dbReference type="PROSITE" id="PS51684">
    <property type="entry name" value="SAM_MT_TRM5_TYW2"/>
    <property type="match status" value="1"/>
</dbReference>
<feature type="domain" description="SAM-dependent methyltransferase TRM5/TYW2-type" evidence="6">
    <location>
        <begin position="76"/>
        <end position="324"/>
    </location>
</feature>
<evidence type="ECO:0000313" key="7">
    <source>
        <dbReference type="EMBL" id="HHM44160.1"/>
    </source>
</evidence>
<evidence type="ECO:0000256" key="1">
    <source>
        <dbReference type="ARBA" id="ARBA00022490"/>
    </source>
</evidence>
<keyword evidence="2 7" id="KW-0489">Methyltransferase</keyword>
<evidence type="ECO:0000256" key="5">
    <source>
        <dbReference type="ARBA" id="ARBA00022694"/>
    </source>
</evidence>
<evidence type="ECO:0000259" key="6">
    <source>
        <dbReference type="PROSITE" id="PS51684"/>
    </source>
</evidence>
<dbReference type="Gene3D" id="3.30.300.110">
    <property type="entry name" value="Met-10+ protein-like domains"/>
    <property type="match status" value="1"/>
</dbReference>